<keyword evidence="2" id="KW-1185">Reference proteome</keyword>
<dbReference type="Gene3D" id="3.40.50.300">
    <property type="entry name" value="P-loop containing nucleotide triphosphate hydrolases"/>
    <property type="match status" value="1"/>
</dbReference>
<protein>
    <recommendedName>
        <fullName evidence="3">Sulfotransferase family protein</fullName>
    </recommendedName>
</protein>
<proteinExistence type="predicted"/>
<dbReference type="RefSeq" id="WP_133758749.1">
    <property type="nucleotide sequence ID" value="NZ_SOBW01000009.1"/>
</dbReference>
<dbReference type="OrthoDB" id="1418537at2"/>
<organism evidence="1 2">
    <name type="scientific">Gelidibacter sediminis</name>
    <dbReference type="NCBI Taxonomy" id="1608710"/>
    <lineage>
        <taxon>Bacteria</taxon>
        <taxon>Pseudomonadati</taxon>
        <taxon>Bacteroidota</taxon>
        <taxon>Flavobacteriia</taxon>
        <taxon>Flavobacteriales</taxon>
        <taxon>Flavobacteriaceae</taxon>
        <taxon>Gelidibacter</taxon>
    </lineage>
</organism>
<evidence type="ECO:0000313" key="1">
    <source>
        <dbReference type="EMBL" id="TDU34415.1"/>
    </source>
</evidence>
<comment type="caution">
    <text evidence="1">The sequence shown here is derived from an EMBL/GenBank/DDBJ whole genome shotgun (WGS) entry which is preliminary data.</text>
</comment>
<gene>
    <name evidence="1" type="ORF">BXY82_2736</name>
</gene>
<accession>A0A4R7PJ46</accession>
<dbReference type="InterPro" id="IPR027417">
    <property type="entry name" value="P-loop_NTPase"/>
</dbReference>
<name>A0A4R7PJ46_9FLAO</name>
<sequence>MSKFNKQVIVVGSARSGTSWLSETLAQPFRYRMLFEPDQETRTKRGHLLCDQWLTSKADSPEAYSYLKSVFHNRVDCDWIAQNSNRTFKRHLWPFIPKRYIIKFVRCNLSAHYMNSEFGIPLIHIIRNPYDIIRSQEQVKFPWLYDLSKFAQQKKLVKLIQDGFNYDISSVKHLTDVEILTLRWCIENVIPLEVLKPYSVNASVVRYEDLLDNVDLFYNLCATYNLEPAVNLEKHFKQPSSKTHPNSAILKNHGEIKSLPKQTLKEINAILDIFKTTLYARRN</sequence>
<dbReference type="EMBL" id="SOBW01000009">
    <property type="protein sequence ID" value="TDU34415.1"/>
    <property type="molecule type" value="Genomic_DNA"/>
</dbReference>
<evidence type="ECO:0000313" key="2">
    <source>
        <dbReference type="Proteomes" id="UP000294689"/>
    </source>
</evidence>
<evidence type="ECO:0008006" key="3">
    <source>
        <dbReference type="Google" id="ProtNLM"/>
    </source>
</evidence>
<dbReference type="AlphaFoldDB" id="A0A4R7PJ46"/>
<reference evidence="1 2" key="1">
    <citation type="submission" date="2019-03" db="EMBL/GenBank/DDBJ databases">
        <title>Genomic Encyclopedia of Archaeal and Bacterial Type Strains, Phase II (KMG-II): from individual species to whole genera.</title>
        <authorList>
            <person name="Goeker M."/>
        </authorList>
    </citation>
    <scope>NUCLEOTIDE SEQUENCE [LARGE SCALE GENOMIC DNA]</scope>
    <source>
        <strain evidence="1 2">DSM 28135</strain>
    </source>
</reference>
<dbReference type="Proteomes" id="UP000294689">
    <property type="component" value="Unassembled WGS sequence"/>
</dbReference>
<dbReference type="SUPFAM" id="SSF52540">
    <property type="entry name" value="P-loop containing nucleoside triphosphate hydrolases"/>
    <property type="match status" value="1"/>
</dbReference>